<dbReference type="EMBL" id="JEMU01000006">
    <property type="protein sequence ID" value="KAJ03529.1"/>
    <property type="molecule type" value="Genomic_DNA"/>
</dbReference>
<protein>
    <submittedName>
        <fullName evidence="1">Uncharacterized protein</fullName>
    </submittedName>
</protein>
<evidence type="ECO:0000313" key="2">
    <source>
        <dbReference type="Proteomes" id="UP000027337"/>
    </source>
</evidence>
<dbReference type="STRING" id="83219.PM02_09270"/>
<organism evidence="1 2">
    <name type="scientific">Sulfitobacter mediterraneus</name>
    <dbReference type="NCBI Taxonomy" id="83219"/>
    <lineage>
        <taxon>Bacteria</taxon>
        <taxon>Pseudomonadati</taxon>
        <taxon>Pseudomonadota</taxon>
        <taxon>Alphaproteobacteria</taxon>
        <taxon>Rhodobacterales</taxon>
        <taxon>Roseobacteraceae</taxon>
        <taxon>Sulfitobacter</taxon>
    </lineage>
</organism>
<reference evidence="1 2" key="1">
    <citation type="journal article" date="2014" name="Genome Announc.">
        <title>Draft Genome Sequences of Two Isolates of the Roseobacter Group, Sulfitobacter sp. Strains 3SOLIMAR09 and 1FIGIMAR09, from Harbors of Mallorca Island (Mediterranean Sea).</title>
        <authorList>
            <person name="Mas-Llado M."/>
            <person name="Pina-Villalonga J.M."/>
            <person name="Brunet-Galmes I."/>
            <person name="Nogales B."/>
            <person name="Bosch R."/>
        </authorList>
    </citation>
    <scope>NUCLEOTIDE SEQUENCE [LARGE SCALE GENOMIC DNA]</scope>
    <source>
        <strain evidence="1 2">1FIGIMAR09</strain>
    </source>
</reference>
<gene>
    <name evidence="1" type="ORF">PM02_09270</name>
</gene>
<keyword evidence="2" id="KW-1185">Reference proteome</keyword>
<name>A0A061SVB8_9RHOB</name>
<accession>A0A061SVB8</accession>
<dbReference type="AlphaFoldDB" id="A0A061SVB8"/>
<evidence type="ECO:0000313" key="1">
    <source>
        <dbReference type="EMBL" id="KAJ03529.1"/>
    </source>
</evidence>
<sequence>MAAWAQGQAAKMQIYKESLTGRCDVANPPYCGRHERPKFDLLFRFAAIARNNIAGPETNPGV</sequence>
<comment type="caution">
    <text evidence="1">The sequence shown here is derived from an EMBL/GenBank/DDBJ whole genome shotgun (WGS) entry which is preliminary data.</text>
</comment>
<proteinExistence type="predicted"/>
<dbReference type="Proteomes" id="UP000027337">
    <property type="component" value="Unassembled WGS sequence"/>
</dbReference>